<evidence type="ECO:0000313" key="9">
    <source>
        <dbReference type="Proteomes" id="UP000316594"/>
    </source>
</evidence>
<dbReference type="PANTHER" id="PTHR33931">
    <property type="entry name" value="HOLIN-LIKE PROTEIN CIDA-RELATED"/>
    <property type="match status" value="1"/>
</dbReference>
<evidence type="ECO:0000256" key="4">
    <source>
        <dbReference type="ARBA" id="ARBA00022852"/>
    </source>
</evidence>
<keyword evidence="4" id="KW-0204">Cytolysis</keyword>
<dbReference type="Proteomes" id="UP000316594">
    <property type="component" value="Unassembled WGS sequence"/>
</dbReference>
<feature type="transmembrane region" description="Helical" evidence="7">
    <location>
        <begin position="106"/>
        <end position="131"/>
    </location>
</feature>
<dbReference type="Pfam" id="PF03788">
    <property type="entry name" value="LrgA"/>
    <property type="match status" value="1"/>
</dbReference>
<keyword evidence="8" id="KW-0378">Hydrolase</keyword>
<evidence type="ECO:0000256" key="5">
    <source>
        <dbReference type="ARBA" id="ARBA00022989"/>
    </source>
</evidence>
<keyword evidence="5 7" id="KW-1133">Transmembrane helix</keyword>
<protein>
    <submittedName>
        <fullName evidence="8">Antiholin-like murein hydrolase modulator LrgA</fullName>
    </submittedName>
</protein>
<feature type="transmembrane region" description="Helical" evidence="7">
    <location>
        <begin position="46"/>
        <end position="67"/>
    </location>
</feature>
<dbReference type="RefSeq" id="WP_107611530.1">
    <property type="nucleotide sequence ID" value="NZ_CP142094.1"/>
</dbReference>
<comment type="caution">
    <text evidence="8">The sequence shown here is derived from an EMBL/GenBank/DDBJ whole genome shotgun (WGS) entry which is preliminary data.</text>
</comment>
<dbReference type="EMBL" id="VJMP01000008">
    <property type="protein sequence ID" value="TRL76619.1"/>
    <property type="molecule type" value="Genomic_DNA"/>
</dbReference>
<keyword evidence="6 7" id="KW-0472">Membrane</keyword>
<dbReference type="PANTHER" id="PTHR33931:SF4">
    <property type="entry name" value="ANTIHOLIN-LIKE PROTEIN LRGA"/>
    <property type="match status" value="1"/>
</dbReference>
<reference evidence="8 9" key="1">
    <citation type="submission" date="2019-07" db="EMBL/GenBank/DDBJ databases">
        <title>Genome Sequencing and Assembly of Staphylococcus haemolyticus SDA2.</title>
        <authorList>
            <person name="Emmons C.B."/>
            <person name="Park C."/>
            <person name="Sevigny J.L."/>
            <person name="Andam C."/>
        </authorList>
    </citation>
    <scope>NUCLEOTIDE SEQUENCE [LARGE SCALE GENOMIC DNA]</scope>
    <source>
        <strain evidence="8 9">SDA2</strain>
    </source>
</reference>
<comment type="subcellular location">
    <subcellularLocation>
        <location evidence="1">Cell membrane</location>
        <topology evidence="1">Multi-pass membrane protein</topology>
    </subcellularLocation>
</comment>
<keyword evidence="2" id="KW-1003">Cell membrane</keyword>
<evidence type="ECO:0000313" key="8">
    <source>
        <dbReference type="EMBL" id="TRL76619.1"/>
    </source>
</evidence>
<accession>A0AB38PCI0</accession>
<dbReference type="GO" id="GO:0016787">
    <property type="term" value="F:hydrolase activity"/>
    <property type="evidence" value="ECO:0007669"/>
    <property type="project" value="UniProtKB-KW"/>
</dbReference>
<dbReference type="GO" id="GO:0031640">
    <property type="term" value="P:killing of cells of another organism"/>
    <property type="evidence" value="ECO:0007669"/>
    <property type="project" value="UniProtKB-KW"/>
</dbReference>
<evidence type="ECO:0000256" key="6">
    <source>
        <dbReference type="ARBA" id="ARBA00023136"/>
    </source>
</evidence>
<dbReference type="InterPro" id="IPR005538">
    <property type="entry name" value="LrgA/CidA"/>
</dbReference>
<evidence type="ECO:0000256" key="7">
    <source>
        <dbReference type="SAM" id="Phobius"/>
    </source>
</evidence>
<gene>
    <name evidence="8" type="primary">lrgA</name>
    <name evidence="8" type="ORF">FNL11_09570</name>
</gene>
<name>A0AB38PCI0_STAHA</name>
<feature type="transmembrane region" description="Helical" evidence="7">
    <location>
        <begin position="79"/>
        <end position="100"/>
    </location>
</feature>
<dbReference type="NCBIfam" id="NF003155">
    <property type="entry name" value="PRK04125.1"/>
    <property type="match status" value="1"/>
</dbReference>
<dbReference type="AlphaFoldDB" id="A0AB38PCI0"/>
<organism evidence="8 9">
    <name type="scientific">Staphylococcus haemolyticus</name>
    <dbReference type="NCBI Taxonomy" id="1283"/>
    <lineage>
        <taxon>Bacteria</taxon>
        <taxon>Bacillati</taxon>
        <taxon>Bacillota</taxon>
        <taxon>Bacilli</taxon>
        <taxon>Bacillales</taxon>
        <taxon>Staphylococcaceae</taxon>
        <taxon>Staphylococcus</taxon>
    </lineage>
</organism>
<keyword evidence="3 7" id="KW-0812">Transmembrane</keyword>
<evidence type="ECO:0000256" key="3">
    <source>
        <dbReference type="ARBA" id="ARBA00022692"/>
    </source>
</evidence>
<evidence type="ECO:0000256" key="2">
    <source>
        <dbReference type="ARBA" id="ARBA00022475"/>
    </source>
</evidence>
<feature type="transmembrane region" description="Helical" evidence="7">
    <location>
        <begin position="21"/>
        <end position="40"/>
    </location>
</feature>
<dbReference type="GO" id="GO:0005886">
    <property type="term" value="C:plasma membrane"/>
    <property type="evidence" value="ECO:0007669"/>
    <property type="project" value="UniProtKB-SubCell"/>
</dbReference>
<proteinExistence type="predicted"/>
<evidence type="ECO:0000256" key="1">
    <source>
        <dbReference type="ARBA" id="ARBA00004651"/>
    </source>
</evidence>
<sequence>MANEQSQSNAHQGNHKLAKTYNFFQQALTIAIVLFISKIIESFIPFPMPASVIGLVLLFILLCTGVVKLGQVEGVGTALTNNISFLFVPAGISVINSLPILSQHPILILLLIIISTLLLLICVGFVSQLFVTKKLFPSKEQNKQTKLGEGN</sequence>